<reference evidence="2 4" key="1">
    <citation type="submission" date="2015-12" db="EMBL/GenBank/DDBJ databases">
        <title>Amycolatopsis regifaucium genome sequencing and assembly.</title>
        <authorList>
            <person name="Mayilraj S."/>
        </authorList>
    </citation>
    <scope>NUCLEOTIDE SEQUENCE [LARGE SCALE GENOMIC DNA]</scope>
    <source>
        <strain evidence="2 4">GY080</strain>
    </source>
</reference>
<dbReference type="EMBL" id="LOBU02000018">
    <property type="protein sequence ID" value="OKA05241.1"/>
    <property type="molecule type" value="Genomic_DNA"/>
</dbReference>
<protein>
    <recommendedName>
        <fullName evidence="1">STAS domain-containing protein</fullName>
    </recommendedName>
</protein>
<gene>
    <name evidence="3" type="ORF">ATP06_0227170</name>
    <name evidence="2" type="ORF">AVL48_31715</name>
</gene>
<dbReference type="PROSITE" id="PS50801">
    <property type="entry name" value="STAS"/>
    <property type="match status" value="1"/>
</dbReference>
<evidence type="ECO:0000313" key="2">
    <source>
        <dbReference type="EMBL" id="KZB84776.1"/>
    </source>
</evidence>
<evidence type="ECO:0000259" key="1">
    <source>
        <dbReference type="PROSITE" id="PS50801"/>
    </source>
</evidence>
<dbReference type="Gene3D" id="3.30.750.24">
    <property type="entry name" value="STAS domain"/>
    <property type="match status" value="1"/>
</dbReference>
<dbReference type="CDD" id="cd07043">
    <property type="entry name" value="STAS_anti-anti-sigma_factors"/>
    <property type="match status" value="1"/>
</dbReference>
<dbReference type="AlphaFoldDB" id="A0A154MKE6"/>
<name>A0A154MKE6_9PSEU</name>
<sequence length="105" mass="11533">MSTSVLEPLAGALVVRRRREIGVTIVTAEGEVATPDVPRFMDVVEDCVIESEDDVVLDFTDVSFLSITALVGLNEAKRSLEKSGRSMRIRVPENGIRRYLSLVGL</sequence>
<proteinExistence type="predicted"/>
<dbReference type="EMBL" id="LQCI01000013">
    <property type="protein sequence ID" value="KZB84776.1"/>
    <property type="molecule type" value="Genomic_DNA"/>
</dbReference>
<accession>A0A154MKE6</accession>
<organism evidence="2 4">
    <name type="scientific">Amycolatopsis regifaucium</name>
    <dbReference type="NCBI Taxonomy" id="546365"/>
    <lineage>
        <taxon>Bacteria</taxon>
        <taxon>Bacillati</taxon>
        <taxon>Actinomycetota</taxon>
        <taxon>Actinomycetes</taxon>
        <taxon>Pseudonocardiales</taxon>
        <taxon>Pseudonocardiaceae</taxon>
        <taxon>Amycolatopsis</taxon>
    </lineage>
</organism>
<keyword evidence="5" id="KW-1185">Reference proteome</keyword>
<dbReference type="Proteomes" id="UP000076321">
    <property type="component" value="Unassembled WGS sequence"/>
</dbReference>
<feature type="domain" description="STAS" evidence="1">
    <location>
        <begin position="22"/>
        <end position="105"/>
    </location>
</feature>
<evidence type="ECO:0000313" key="5">
    <source>
        <dbReference type="Proteomes" id="UP000186883"/>
    </source>
</evidence>
<reference evidence="3 5" key="2">
    <citation type="submission" date="2016-11" db="EMBL/GenBank/DDBJ databases">
        <title>Genome sequencing of Amycolatopsis regifaucium.</title>
        <authorList>
            <person name="Mayilraj S."/>
            <person name="Kaur N."/>
        </authorList>
    </citation>
    <scope>NUCLEOTIDE SEQUENCE [LARGE SCALE GENOMIC DNA]</scope>
    <source>
        <strain evidence="3 5">GY080</strain>
    </source>
</reference>
<comment type="caution">
    <text evidence="2">The sequence shown here is derived from an EMBL/GenBank/DDBJ whole genome shotgun (WGS) entry which is preliminary data.</text>
</comment>
<dbReference type="Pfam" id="PF01740">
    <property type="entry name" value="STAS"/>
    <property type="match status" value="1"/>
</dbReference>
<dbReference type="InterPro" id="IPR002645">
    <property type="entry name" value="STAS_dom"/>
</dbReference>
<dbReference type="InterPro" id="IPR036513">
    <property type="entry name" value="STAS_dom_sf"/>
</dbReference>
<dbReference type="SUPFAM" id="SSF52091">
    <property type="entry name" value="SpoIIaa-like"/>
    <property type="match status" value="1"/>
</dbReference>
<evidence type="ECO:0000313" key="3">
    <source>
        <dbReference type="EMBL" id="OKA05241.1"/>
    </source>
</evidence>
<evidence type="ECO:0000313" key="4">
    <source>
        <dbReference type="Proteomes" id="UP000076321"/>
    </source>
</evidence>
<dbReference type="RefSeq" id="WP_061989716.1">
    <property type="nucleotide sequence ID" value="NZ_FOPQ01000028.1"/>
</dbReference>
<dbReference type="Proteomes" id="UP000186883">
    <property type="component" value="Unassembled WGS sequence"/>
</dbReference>